<dbReference type="OrthoDB" id="2186088at2"/>
<keyword evidence="2" id="KW-1185">Reference proteome</keyword>
<dbReference type="EMBL" id="NGJU01000018">
    <property type="protein sequence ID" value="RST93545.1"/>
    <property type="molecule type" value="Genomic_DNA"/>
</dbReference>
<organism evidence="1 2">
    <name type="scientific">Vagococcus salmoninarum</name>
    <dbReference type="NCBI Taxonomy" id="2739"/>
    <lineage>
        <taxon>Bacteria</taxon>
        <taxon>Bacillati</taxon>
        <taxon>Bacillota</taxon>
        <taxon>Bacilli</taxon>
        <taxon>Lactobacillales</taxon>
        <taxon>Enterococcaceae</taxon>
        <taxon>Vagococcus</taxon>
    </lineage>
</organism>
<proteinExistence type="predicted"/>
<sequence length="72" mass="8372">MAYCEDIEQLLIAEAKKELPPLVTHVKNYPNFLQQDVEDTAKTLIANKSIRASFHFHYKDLCTITFLANRNF</sequence>
<dbReference type="GeneID" id="98569004"/>
<reference evidence="1 2" key="1">
    <citation type="submission" date="2017-05" db="EMBL/GenBank/DDBJ databases">
        <title>Vagococcus spp. assemblies.</title>
        <authorList>
            <person name="Gulvik C.A."/>
        </authorList>
    </citation>
    <scope>NUCLEOTIDE SEQUENCE [LARGE SCALE GENOMIC DNA]</scope>
    <source>
        <strain evidence="1 2">NCFB 2777</strain>
    </source>
</reference>
<dbReference type="RefSeq" id="WP_126781309.1">
    <property type="nucleotide sequence ID" value="NZ_CAUQJP010000057.1"/>
</dbReference>
<evidence type="ECO:0000313" key="2">
    <source>
        <dbReference type="Proteomes" id="UP000287239"/>
    </source>
</evidence>
<protein>
    <submittedName>
        <fullName evidence="1">Uncharacterized protein</fullName>
    </submittedName>
</protein>
<accession>A0A429ZIN0</accession>
<dbReference type="Proteomes" id="UP000287239">
    <property type="component" value="Unassembled WGS sequence"/>
</dbReference>
<evidence type="ECO:0000313" key="1">
    <source>
        <dbReference type="EMBL" id="RST93545.1"/>
    </source>
</evidence>
<dbReference type="AlphaFoldDB" id="A0A429ZIN0"/>
<gene>
    <name evidence="1" type="ORF">CBF35_11705</name>
</gene>
<comment type="caution">
    <text evidence="1">The sequence shown here is derived from an EMBL/GenBank/DDBJ whole genome shotgun (WGS) entry which is preliminary data.</text>
</comment>
<name>A0A429ZIN0_9ENTE</name>